<evidence type="ECO:0000256" key="15">
    <source>
        <dbReference type="RuleBase" id="RU362132"/>
    </source>
</evidence>
<evidence type="ECO:0000256" key="5">
    <source>
        <dbReference type="ARBA" id="ARBA00022723"/>
    </source>
</evidence>
<feature type="domain" description="Thiamine pyrophosphate enzyme TPP-binding" evidence="17">
    <location>
        <begin position="390"/>
        <end position="561"/>
    </location>
</feature>
<dbReference type="Gene3D" id="3.40.50.1220">
    <property type="entry name" value="TPP-binding domain"/>
    <property type="match status" value="1"/>
</dbReference>
<dbReference type="FunFam" id="3.40.50.970:FF:000071">
    <property type="entry name" value="2-hydroxyphytanoyl-CoA lyase, putative"/>
    <property type="match status" value="1"/>
</dbReference>
<dbReference type="Gene3D" id="3.40.50.970">
    <property type="match status" value="2"/>
</dbReference>
<dbReference type="STRING" id="1432307.W9CG65"/>
<comment type="cofactor">
    <cofactor evidence="2">
        <name>thiamine diphosphate</name>
        <dbReference type="ChEBI" id="CHEBI:58937"/>
    </cofactor>
</comment>
<dbReference type="SUPFAM" id="SSF52467">
    <property type="entry name" value="DHS-like NAD/FAD-binding domain"/>
    <property type="match status" value="1"/>
</dbReference>
<accession>W9CG65</accession>
<dbReference type="InterPro" id="IPR012000">
    <property type="entry name" value="Thiamin_PyroP_enz_cen_dom"/>
</dbReference>
<dbReference type="InterPro" id="IPR045025">
    <property type="entry name" value="HACL1-like"/>
</dbReference>
<evidence type="ECO:0000259" key="16">
    <source>
        <dbReference type="Pfam" id="PF00205"/>
    </source>
</evidence>
<feature type="domain" description="Thiamine pyrophosphate enzyme central" evidence="16">
    <location>
        <begin position="189"/>
        <end position="318"/>
    </location>
</feature>
<dbReference type="InterPro" id="IPR029035">
    <property type="entry name" value="DHS-like_NAD/FAD-binding_dom"/>
</dbReference>
<name>W9CG65_SCLBF</name>
<dbReference type="CDD" id="cd02004">
    <property type="entry name" value="TPP_BZL_OCoD_HPCL"/>
    <property type="match status" value="1"/>
</dbReference>
<dbReference type="InterPro" id="IPR029061">
    <property type="entry name" value="THDP-binding"/>
</dbReference>
<keyword evidence="7 15" id="KW-0786">Thiamine pyrophosphate</keyword>
<dbReference type="SUPFAM" id="SSF52518">
    <property type="entry name" value="Thiamin diphosphate-binding fold (THDP-binding)"/>
    <property type="match status" value="2"/>
</dbReference>
<dbReference type="Pfam" id="PF02776">
    <property type="entry name" value="TPP_enzyme_N"/>
    <property type="match status" value="1"/>
</dbReference>
<evidence type="ECO:0000256" key="13">
    <source>
        <dbReference type="ARBA" id="ARBA00059692"/>
    </source>
</evidence>
<dbReference type="Pfam" id="PF02775">
    <property type="entry name" value="TPP_enzyme_C"/>
    <property type="match status" value="1"/>
</dbReference>
<keyword evidence="5" id="KW-0479">Metal-binding</keyword>
<feature type="domain" description="Thiamine pyrophosphate enzyme N-terminal TPP-binding" evidence="18">
    <location>
        <begin position="5"/>
        <end position="119"/>
    </location>
</feature>
<evidence type="ECO:0000256" key="1">
    <source>
        <dbReference type="ARBA" id="ARBA00001946"/>
    </source>
</evidence>
<dbReference type="EMBL" id="AYSA01000292">
    <property type="protein sequence ID" value="ESZ93744.1"/>
    <property type="molecule type" value="Genomic_DNA"/>
</dbReference>
<dbReference type="InterPro" id="IPR012001">
    <property type="entry name" value="Thiamin_PyroP_enz_TPP-bd_dom"/>
</dbReference>
<evidence type="ECO:0000313" key="19">
    <source>
        <dbReference type="EMBL" id="ESZ93744.1"/>
    </source>
</evidence>
<dbReference type="HOGENOM" id="CLU_013748_3_3_1"/>
<sequence>MASYNGAQLIAHTLKDLGVEVVFGLVGIPVVQIAEEVIALGIRFIAFRNEQAASYAATAYGYLTGRPGVCLVVGGPGVLHAMAGIGNSSANAFPMLLLAGSSETHLVTKGAFQELDAISLLNPHTKVAIRSNLDSISHSITTAYRISWYGRPGTGFIDLPADVIQGEGEYISTRIVTAAPRAAGNPEVIQQVAQLLKSAKAPLIIVGKGAAYAQAESILRRLINQTKIPFLPSPMGKGVLPDSHPSNTAASRSAALKGADVVLVLGARLNWILHYGEAPKYNADVKIIQVDISAEEIGKNNGNAELGIIGDINVVAGQLADALHGWQYDTSSAYGKTLKASTSKNEATAAKSAAVDKIPMTYGRAFNVIKEIIHKLSPPEDGGVVYVSEGANTMDISRSAFPVEHPRLRLDAGTHATMGVGLGYAIAAHCAYNFPSREAHSGPNSSPKKVVCLEGDSAFGFSLAEVETMARYGMDILIFVMNNGGVYQGDSESSDAWLKLQKNSEVGSKGGLRSTSLGWEVGYEKVAEMCGGKGYLVRTPDELARATEEGFKASVPVIVNIIIETGAQKSLVSNSSITGYDCSTNPVEGICMAARFEEKFK</sequence>
<dbReference type="GO" id="GO:0005782">
    <property type="term" value="C:peroxisomal matrix"/>
    <property type="evidence" value="ECO:0007669"/>
    <property type="project" value="UniProtKB-SubCell"/>
</dbReference>
<comment type="similarity">
    <text evidence="4 15">Belongs to the TPP enzyme family.</text>
</comment>
<comment type="caution">
    <text evidence="19">The sequence shown here is derived from an EMBL/GenBank/DDBJ whole genome shotgun (WGS) entry which is preliminary data.</text>
</comment>
<evidence type="ECO:0000256" key="14">
    <source>
        <dbReference type="ARBA" id="ARBA00070390"/>
    </source>
</evidence>
<dbReference type="PANTHER" id="PTHR43710:SF2">
    <property type="entry name" value="2-HYDROXYACYL-COA LYASE 1"/>
    <property type="match status" value="1"/>
</dbReference>
<keyword evidence="8" id="KW-0576">Peroxisome</keyword>
<evidence type="ECO:0000259" key="17">
    <source>
        <dbReference type="Pfam" id="PF02775"/>
    </source>
</evidence>
<reference evidence="19 20" key="1">
    <citation type="journal article" date="2014" name="Genome Announc.">
        <title>Draft genome sequence of Sclerotinia borealis, a psychrophilic plant pathogenic fungus.</title>
        <authorList>
            <person name="Mardanov A.V."/>
            <person name="Beletsky A.V."/>
            <person name="Kadnikov V.V."/>
            <person name="Ignatov A.N."/>
            <person name="Ravin N.V."/>
        </authorList>
    </citation>
    <scope>NUCLEOTIDE SEQUENCE [LARGE SCALE GENOMIC DNA]</scope>
    <source>
        <strain evidence="20">F-4157</strain>
    </source>
</reference>
<dbReference type="EC" id="4.1.2.63" evidence="12"/>
<evidence type="ECO:0000256" key="8">
    <source>
        <dbReference type="ARBA" id="ARBA00023140"/>
    </source>
</evidence>
<dbReference type="Proteomes" id="UP000019487">
    <property type="component" value="Unassembled WGS sequence"/>
</dbReference>
<evidence type="ECO:0000313" key="20">
    <source>
        <dbReference type="Proteomes" id="UP000019487"/>
    </source>
</evidence>
<protein>
    <recommendedName>
        <fullName evidence="14">2-hydroxyacyl-CoA lyase</fullName>
        <ecNumber evidence="12">4.1.2.63</ecNumber>
    </recommendedName>
</protein>
<dbReference type="CDD" id="cd07035">
    <property type="entry name" value="TPP_PYR_POX_like"/>
    <property type="match status" value="1"/>
</dbReference>
<dbReference type="GO" id="GO:0106359">
    <property type="term" value="F:2-hydroxyacyl-CoA lyase activity"/>
    <property type="evidence" value="ECO:0007669"/>
    <property type="project" value="UniProtKB-EC"/>
</dbReference>
<dbReference type="OrthoDB" id="10006023at2759"/>
<keyword evidence="6" id="KW-0460">Magnesium</keyword>
<comment type="cofactor">
    <cofactor evidence="1">
        <name>Mg(2+)</name>
        <dbReference type="ChEBI" id="CHEBI:18420"/>
    </cofactor>
</comment>
<evidence type="ECO:0000256" key="9">
    <source>
        <dbReference type="ARBA" id="ARBA00023239"/>
    </source>
</evidence>
<evidence type="ECO:0000256" key="11">
    <source>
        <dbReference type="ARBA" id="ARBA00044454"/>
    </source>
</evidence>
<dbReference type="FunFam" id="3.40.50.1220:FF:000006">
    <property type="entry name" value="2-hydroxyacyl-CoA lyase 1"/>
    <property type="match status" value="1"/>
</dbReference>
<dbReference type="GO" id="GO:0001561">
    <property type="term" value="P:fatty acid alpha-oxidation"/>
    <property type="evidence" value="ECO:0007669"/>
    <property type="project" value="TreeGrafter"/>
</dbReference>
<dbReference type="InterPro" id="IPR011766">
    <property type="entry name" value="TPP_enzyme_TPP-bd"/>
</dbReference>
<comment type="catalytic activity">
    <reaction evidence="10">
        <text>a 2-hydroxy-3-methyl fatty acyl-CoA = a 2-methyl-branched fatty aldehyde + formyl-CoA</text>
        <dbReference type="Rhea" id="RHEA:25375"/>
        <dbReference type="ChEBI" id="CHEBI:49188"/>
        <dbReference type="ChEBI" id="CHEBI:57376"/>
        <dbReference type="ChEBI" id="CHEBI:58783"/>
        <dbReference type="EC" id="4.1.2.63"/>
    </reaction>
    <physiologicalReaction direction="left-to-right" evidence="10">
        <dbReference type="Rhea" id="RHEA:25376"/>
    </physiologicalReaction>
</comment>
<comment type="function">
    <text evidence="13">Catalyzes a carbon-carbon cleavage reaction; cleaves a 2-hydroxy-3-methylacyl-CoA into formyl-CoA and a 2-methyl-branched fatty aldehyde.</text>
</comment>
<dbReference type="PANTHER" id="PTHR43710">
    <property type="entry name" value="2-HYDROXYACYL-COA LYASE"/>
    <property type="match status" value="1"/>
</dbReference>
<keyword evidence="20" id="KW-1185">Reference proteome</keyword>
<keyword evidence="9 19" id="KW-0456">Lyase</keyword>
<comment type="catalytic activity">
    <reaction evidence="11">
        <text>an (R)-2-hydroxy-long-chain-fatty acyl-CoA = a long-chain fatty aldehyde + formyl-CoA</text>
        <dbReference type="Rhea" id="RHEA:67444"/>
        <dbReference type="ChEBI" id="CHEBI:17176"/>
        <dbReference type="ChEBI" id="CHEBI:57376"/>
        <dbReference type="ChEBI" id="CHEBI:170012"/>
        <dbReference type="EC" id="4.1.2.63"/>
    </reaction>
    <physiologicalReaction direction="left-to-right" evidence="11">
        <dbReference type="Rhea" id="RHEA:67445"/>
    </physiologicalReaction>
</comment>
<evidence type="ECO:0000256" key="2">
    <source>
        <dbReference type="ARBA" id="ARBA00001964"/>
    </source>
</evidence>
<proteinExistence type="inferred from homology"/>
<dbReference type="FunFam" id="3.40.50.970:FF:000054">
    <property type="entry name" value="Putative 2-hydroxyphytanoyl-CoA lyase"/>
    <property type="match status" value="1"/>
</dbReference>
<evidence type="ECO:0000256" key="7">
    <source>
        <dbReference type="ARBA" id="ARBA00023052"/>
    </source>
</evidence>
<evidence type="ECO:0000256" key="6">
    <source>
        <dbReference type="ARBA" id="ARBA00022842"/>
    </source>
</evidence>
<evidence type="ECO:0000256" key="3">
    <source>
        <dbReference type="ARBA" id="ARBA00004253"/>
    </source>
</evidence>
<evidence type="ECO:0000256" key="12">
    <source>
        <dbReference type="ARBA" id="ARBA00044518"/>
    </source>
</evidence>
<evidence type="ECO:0000259" key="18">
    <source>
        <dbReference type="Pfam" id="PF02776"/>
    </source>
</evidence>
<dbReference type="GO" id="GO:0030976">
    <property type="term" value="F:thiamine pyrophosphate binding"/>
    <property type="evidence" value="ECO:0007669"/>
    <property type="project" value="InterPro"/>
</dbReference>
<gene>
    <name evidence="19" type="ORF">SBOR_5881</name>
</gene>
<evidence type="ECO:0000256" key="4">
    <source>
        <dbReference type="ARBA" id="ARBA00007812"/>
    </source>
</evidence>
<comment type="subcellular location">
    <subcellularLocation>
        <location evidence="3">Peroxisome matrix</location>
    </subcellularLocation>
</comment>
<dbReference type="Pfam" id="PF00205">
    <property type="entry name" value="TPP_enzyme_M"/>
    <property type="match status" value="1"/>
</dbReference>
<evidence type="ECO:0000256" key="10">
    <source>
        <dbReference type="ARBA" id="ARBA00044451"/>
    </source>
</evidence>
<dbReference type="AlphaFoldDB" id="W9CG65"/>
<organism evidence="19 20">
    <name type="scientific">Sclerotinia borealis (strain F-4128)</name>
    <dbReference type="NCBI Taxonomy" id="1432307"/>
    <lineage>
        <taxon>Eukaryota</taxon>
        <taxon>Fungi</taxon>
        <taxon>Dikarya</taxon>
        <taxon>Ascomycota</taxon>
        <taxon>Pezizomycotina</taxon>
        <taxon>Leotiomycetes</taxon>
        <taxon>Helotiales</taxon>
        <taxon>Sclerotiniaceae</taxon>
        <taxon>Sclerotinia</taxon>
    </lineage>
</organism>
<dbReference type="GO" id="GO:0000287">
    <property type="term" value="F:magnesium ion binding"/>
    <property type="evidence" value="ECO:0007669"/>
    <property type="project" value="InterPro"/>
</dbReference>